<evidence type="ECO:0000256" key="2">
    <source>
        <dbReference type="ARBA" id="ARBA00022801"/>
    </source>
</evidence>
<dbReference type="SUPFAM" id="SSF51445">
    <property type="entry name" value="(Trans)glycosidases"/>
    <property type="match status" value="1"/>
</dbReference>
<keyword evidence="2 4" id="KW-0378">Hydrolase</keyword>
<accession>A0ABT9D820</accession>
<reference evidence="6 7" key="1">
    <citation type="submission" date="2023-07" db="EMBL/GenBank/DDBJ databases">
        <title>Description of novel actinomycetes strains, isolated from tidal flat sediment.</title>
        <authorList>
            <person name="Lu C."/>
        </authorList>
    </citation>
    <scope>NUCLEOTIDE SEQUENCE [LARGE SCALE GENOMIC DNA]</scope>
    <source>
        <strain evidence="6 7">SYSU T00b441</strain>
    </source>
</reference>
<keyword evidence="1" id="KW-0732">Signal</keyword>
<keyword evidence="3 4" id="KW-0326">Glycosidase</keyword>
<protein>
    <submittedName>
        <fullName evidence="6">Cellulase family glycosylhydrolase</fullName>
    </submittedName>
</protein>
<dbReference type="Gene3D" id="3.20.20.80">
    <property type="entry name" value="Glycosidases"/>
    <property type="match status" value="1"/>
</dbReference>
<organism evidence="6 7">
    <name type="scientific">Actinotalea lenta</name>
    <dbReference type="NCBI Taxonomy" id="3064654"/>
    <lineage>
        <taxon>Bacteria</taxon>
        <taxon>Bacillati</taxon>
        <taxon>Actinomycetota</taxon>
        <taxon>Actinomycetes</taxon>
        <taxon>Micrococcales</taxon>
        <taxon>Cellulomonadaceae</taxon>
        <taxon>Actinotalea</taxon>
    </lineage>
</organism>
<evidence type="ECO:0000259" key="5">
    <source>
        <dbReference type="Pfam" id="PF00150"/>
    </source>
</evidence>
<comment type="similarity">
    <text evidence="4">Belongs to the glycosyl hydrolase 5 (cellulase A) family.</text>
</comment>
<feature type="domain" description="Glycoside hydrolase family 5" evidence="5">
    <location>
        <begin position="86"/>
        <end position="312"/>
    </location>
</feature>
<dbReference type="Proteomes" id="UP001232536">
    <property type="component" value="Unassembled WGS sequence"/>
</dbReference>
<dbReference type="PANTHER" id="PTHR31297:SF17">
    <property type="entry name" value="ENDOGLUCANASE"/>
    <property type="match status" value="1"/>
</dbReference>
<keyword evidence="7" id="KW-1185">Reference proteome</keyword>
<evidence type="ECO:0000256" key="1">
    <source>
        <dbReference type="ARBA" id="ARBA00022729"/>
    </source>
</evidence>
<sequence>MRRILAGLGIGAGALLLVVVVLAVLGVGGRLTLAVEHTDAFTSTVELPAPDVQGARLVAGDAGLVLRGVMIRDPYVLEQDGELGPDLFADIAATGANVVRIPVHPQWWREDDEYLWRYLEPAVRWAGDAGLYAIVDWHSIGNVRTGTAPHDPELYSHTWDLTVDFWTTVARFFAPAPHVLFEVFNEPQGINAVDWHDAADELVATIRATGATQPVVIGGVDDARDLSWVTDTPVDDGDVVYATHIYPGHARSGWDRWFGDVSADHPVLVTEWGFTDLDSAQGDSYLVGSPQGYGTELADYTSARGIGWVACWWDDDWRPAMLGPDGPTQWGRFALGLLSLG</sequence>
<dbReference type="RefSeq" id="WP_304600648.1">
    <property type="nucleotide sequence ID" value="NZ_JAUQYP010000001.1"/>
</dbReference>
<name>A0ABT9D820_9CELL</name>
<dbReference type="EMBL" id="JAUQYP010000001">
    <property type="protein sequence ID" value="MDO8107011.1"/>
    <property type="molecule type" value="Genomic_DNA"/>
</dbReference>
<dbReference type="InterPro" id="IPR050386">
    <property type="entry name" value="Glycosyl_hydrolase_5"/>
</dbReference>
<comment type="caution">
    <text evidence="6">The sequence shown here is derived from an EMBL/GenBank/DDBJ whole genome shotgun (WGS) entry which is preliminary data.</text>
</comment>
<dbReference type="InterPro" id="IPR017853">
    <property type="entry name" value="GH"/>
</dbReference>
<evidence type="ECO:0000256" key="3">
    <source>
        <dbReference type="ARBA" id="ARBA00023295"/>
    </source>
</evidence>
<gene>
    <name evidence="6" type="ORF">Q6348_07340</name>
</gene>
<evidence type="ECO:0000256" key="4">
    <source>
        <dbReference type="RuleBase" id="RU361153"/>
    </source>
</evidence>
<dbReference type="Pfam" id="PF00150">
    <property type="entry name" value="Cellulase"/>
    <property type="match status" value="1"/>
</dbReference>
<proteinExistence type="inferred from homology"/>
<dbReference type="InterPro" id="IPR001547">
    <property type="entry name" value="Glyco_hydro_5"/>
</dbReference>
<evidence type="ECO:0000313" key="7">
    <source>
        <dbReference type="Proteomes" id="UP001232536"/>
    </source>
</evidence>
<evidence type="ECO:0000313" key="6">
    <source>
        <dbReference type="EMBL" id="MDO8107011.1"/>
    </source>
</evidence>
<dbReference type="PANTHER" id="PTHR31297">
    <property type="entry name" value="GLUCAN ENDO-1,6-BETA-GLUCOSIDASE B"/>
    <property type="match status" value="1"/>
</dbReference>